<evidence type="ECO:0000259" key="7">
    <source>
        <dbReference type="Pfam" id="PF22692"/>
    </source>
</evidence>
<dbReference type="PROSITE" id="PS00588">
    <property type="entry name" value="FLAGELLA_BB_ROD"/>
    <property type="match status" value="1"/>
</dbReference>
<organism evidence="8 9">
    <name type="scientific">Roseovarius mucosus</name>
    <dbReference type="NCBI Taxonomy" id="215743"/>
    <lineage>
        <taxon>Bacteria</taxon>
        <taxon>Pseudomonadati</taxon>
        <taxon>Pseudomonadota</taxon>
        <taxon>Alphaproteobacteria</taxon>
        <taxon>Rhodobacterales</taxon>
        <taxon>Roseobacteraceae</taxon>
        <taxon>Roseovarius</taxon>
    </lineage>
</organism>
<dbReference type="InterPro" id="IPR053967">
    <property type="entry name" value="LlgE_F_G-like_D1"/>
</dbReference>
<keyword evidence="8" id="KW-0282">Flagellum</keyword>
<dbReference type="NCBIfam" id="TIGR03506">
    <property type="entry name" value="FlgEFG_subfam"/>
    <property type="match status" value="1"/>
</dbReference>
<evidence type="ECO:0000313" key="8">
    <source>
        <dbReference type="EMBL" id="ARE83183.1"/>
    </source>
</evidence>
<accession>A0A1V0RN25</accession>
<evidence type="ECO:0000256" key="4">
    <source>
        <dbReference type="RuleBase" id="RU362116"/>
    </source>
</evidence>
<dbReference type="NCBIfam" id="NF009332">
    <property type="entry name" value="PRK12690.1"/>
    <property type="match status" value="1"/>
</dbReference>
<dbReference type="GO" id="GO:0071978">
    <property type="term" value="P:bacterial-type flagellum-dependent swarming motility"/>
    <property type="evidence" value="ECO:0007669"/>
    <property type="project" value="TreeGrafter"/>
</dbReference>
<keyword evidence="3 4" id="KW-0975">Bacterial flagellum</keyword>
<dbReference type="OrthoDB" id="9804559at2"/>
<feature type="domain" description="Flagellar hook protein FlgE/F/G-like D1" evidence="7">
    <location>
        <begin position="81"/>
        <end position="146"/>
    </location>
</feature>
<gene>
    <name evidence="8" type="primary">flgG</name>
    <name evidence="8" type="ORF">ROSMUCSMR3_01706</name>
</gene>
<dbReference type="InterPro" id="IPR037925">
    <property type="entry name" value="FlgE/F/G-like"/>
</dbReference>
<evidence type="ECO:0000313" key="9">
    <source>
        <dbReference type="Proteomes" id="UP000192273"/>
    </source>
</evidence>
<dbReference type="InterPro" id="IPR010930">
    <property type="entry name" value="Flg_bb/hook_C_dom"/>
</dbReference>
<dbReference type="RefSeq" id="WP_081507041.1">
    <property type="nucleotide sequence ID" value="NZ_CP020474.1"/>
</dbReference>
<proteinExistence type="inferred from homology"/>
<sequence>MESAGYTTLTRQSGLLRELQVVANNIANAATTGYRQEGLIFSEFVKRTEGGPSLSMARGNVRMTSTLQGPLTPTGGMLDLAIEGDGFFLIETPAGERLTRAGSFTLSAQGDLVTPDGFRVLDAGGAPVFIPPDASSIGLSPDGTLSDNGRPLAQIGLVRPIDRIGMIREDGVMFHADSGFEPVEEGVIHQGFLEGANVDPIGQVARMIEVQRAYEMGQSFLDTEHERVTSALDSLIR</sequence>
<reference evidence="8 9" key="1">
    <citation type="submission" date="2017-03" db="EMBL/GenBank/DDBJ databases">
        <title>Genome Sequence of Roseovarius mucosus strain SMR3 Isolated from a culture of the Diatom Skeletonema marinoi.</title>
        <authorList>
            <person name="Topel M."/>
            <person name="Pinder M."/>
            <person name="Johansson O.N."/>
            <person name="Kourtchenko O."/>
            <person name="Godhe A."/>
            <person name="Clarke A.K."/>
        </authorList>
    </citation>
    <scope>NUCLEOTIDE SEQUENCE [LARGE SCALE GENOMIC DNA]</scope>
    <source>
        <strain evidence="8 9">SMR3</strain>
    </source>
</reference>
<dbReference type="Proteomes" id="UP000192273">
    <property type="component" value="Chromosome"/>
</dbReference>
<protein>
    <recommendedName>
        <fullName evidence="4">Flagellar basal-body rod protein FlgF</fullName>
    </recommendedName>
</protein>
<keyword evidence="9" id="KW-1185">Reference proteome</keyword>
<evidence type="ECO:0000259" key="6">
    <source>
        <dbReference type="Pfam" id="PF06429"/>
    </source>
</evidence>
<comment type="subunit">
    <text evidence="4">The basal body constitutes a major portion of the flagellar organelle and consists of five rings (E,L,P,S, and M) mounted on a central rod. The rod consists of about 26 subunits of FlgG in the distal portion, and FlgB, FlgC and FlgF are thought to build up the proximal portion of the rod with about 6 subunits each.</text>
</comment>
<dbReference type="AlphaFoldDB" id="A0A1V0RN25"/>
<name>A0A1V0RN25_9RHOB</name>
<dbReference type="Pfam" id="PF00460">
    <property type="entry name" value="Flg_bb_rod"/>
    <property type="match status" value="1"/>
</dbReference>
<dbReference type="PANTHER" id="PTHR30435:SF19">
    <property type="entry name" value="FLAGELLAR BASAL-BODY ROD PROTEIN FLGG"/>
    <property type="match status" value="1"/>
</dbReference>
<evidence type="ECO:0000259" key="5">
    <source>
        <dbReference type="Pfam" id="PF00460"/>
    </source>
</evidence>
<dbReference type="NCBIfam" id="TIGR02490">
    <property type="entry name" value="flgF"/>
    <property type="match status" value="1"/>
</dbReference>
<dbReference type="PANTHER" id="PTHR30435">
    <property type="entry name" value="FLAGELLAR PROTEIN"/>
    <property type="match status" value="1"/>
</dbReference>
<dbReference type="KEGG" id="rmm:ROSMUCSMR3_01706"/>
<dbReference type="InterPro" id="IPR012836">
    <property type="entry name" value="FlgF"/>
</dbReference>
<comment type="similarity">
    <text evidence="2 4">Belongs to the flagella basal body rod proteins family.</text>
</comment>
<feature type="domain" description="Flagellar basal-body/hook protein C-terminal" evidence="6">
    <location>
        <begin position="190"/>
        <end position="230"/>
    </location>
</feature>
<feature type="domain" description="Flagellar basal body rod protein N-terminal" evidence="5">
    <location>
        <begin position="7"/>
        <end position="35"/>
    </location>
</feature>
<dbReference type="InterPro" id="IPR019776">
    <property type="entry name" value="Flagellar_basal_body_rod_CS"/>
</dbReference>
<comment type="subcellular location">
    <subcellularLocation>
        <location evidence="1 4">Bacterial flagellum basal body</location>
    </subcellularLocation>
</comment>
<dbReference type="InterPro" id="IPR001444">
    <property type="entry name" value="Flag_bb_rod_N"/>
</dbReference>
<evidence type="ECO:0000256" key="2">
    <source>
        <dbReference type="ARBA" id="ARBA00009677"/>
    </source>
</evidence>
<evidence type="ECO:0000256" key="1">
    <source>
        <dbReference type="ARBA" id="ARBA00004117"/>
    </source>
</evidence>
<keyword evidence="8" id="KW-0969">Cilium</keyword>
<evidence type="ECO:0000256" key="3">
    <source>
        <dbReference type="ARBA" id="ARBA00023143"/>
    </source>
</evidence>
<dbReference type="SUPFAM" id="SSF117143">
    <property type="entry name" value="Flagellar hook protein flgE"/>
    <property type="match status" value="1"/>
</dbReference>
<dbReference type="InterPro" id="IPR020013">
    <property type="entry name" value="Flagellar_FlgE/F/G"/>
</dbReference>
<dbReference type="Pfam" id="PF06429">
    <property type="entry name" value="Flg_bbr_C"/>
    <property type="match status" value="1"/>
</dbReference>
<dbReference type="GO" id="GO:0030694">
    <property type="term" value="C:bacterial-type flagellum basal body, rod"/>
    <property type="evidence" value="ECO:0007669"/>
    <property type="project" value="UniProtKB-UniRule"/>
</dbReference>
<dbReference type="Pfam" id="PF22692">
    <property type="entry name" value="LlgE_F_G_D1"/>
    <property type="match status" value="1"/>
</dbReference>
<dbReference type="EMBL" id="CP020474">
    <property type="protein sequence ID" value="ARE83183.1"/>
    <property type="molecule type" value="Genomic_DNA"/>
</dbReference>
<keyword evidence="8" id="KW-0966">Cell projection</keyword>